<keyword evidence="10" id="KW-1185">Reference proteome</keyword>
<dbReference type="STRING" id="183478.A0A364MVZ2"/>
<dbReference type="GO" id="GO:0005576">
    <property type="term" value="C:extracellular region"/>
    <property type="evidence" value="ECO:0007669"/>
    <property type="project" value="UniProtKB-SubCell"/>
</dbReference>
<dbReference type="Proteomes" id="UP000249619">
    <property type="component" value="Unassembled WGS sequence"/>
</dbReference>
<dbReference type="OrthoDB" id="159229at2759"/>
<dbReference type="GO" id="GO:0046872">
    <property type="term" value="F:metal ion binding"/>
    <property type="evidence" value="ECO:0007669"/>
    <property type="project" value="InterPro"/>
</dbReference>
<gene>
    <name evidence="9" type="ORF">DDE83_007501</name>
</gene>
<evidence type="ECO:0000313" key="10">
    <source>
        <dbReference type="Proteomes" id="UP000249619"/>
    </source>
</evidence>
<comment type="similarity">
    <text evidence="3">Belongs to the Cu-Zn superoxide dismutase family.</text>
</comment>
<dbReference type="FunFam" id="2.60.40.200:FF:000007">
    <property type="entry name" value="Cell surface Cu-only superoxide dismutase 5"/>
    <property type="match status" value="1"/>
</dbReference>
<evidence type="ECO:0000256" key="4">
    <source>
        <dbReference type="ARBA" id="ARBA00012682"/>
    </source>
</evidence>
<keyword evidence="8" id="KW-0732">Signal</keyword>
<evidence type="ECO:0000256" key="3">
    <source>
        <dbReference type="ARBA" id="ARBA00010457"/>
    </source>
</evidence>
<dbReference type="EC" id="1.15.1.1" evidence="4"/>
<protein>
    <recommendedName>
        <fullName evidence="4">superoxide dismutase</fullName>
        <ecNumber evidence="4">1.15.1.1</ecNumber>
    </recommendedName>
</protein>
<feature type="chain" id="PRO_5016833499" description="superoxide dismutase" evidence="8">
    <location>
        <begin position="18"/>
        <end position="261"/>
    </location>
</feature>
<evidence type="ECO:0000256" key="5">
    <source>
        <dbReference type="ARBA" id="ARBA00022525"/>
    </source>
</evidence>
<evidence type="ECO:0000256" key="6">
    <source>
        <dbReference type="ARBA" id="ARBA00022862"/>
    </source>
</evidence>
<evidence type="ECO:0000256" key="2">
    <source>
        <dbReference type="ARBA" id="ARBA00004613"/>
    </source>
</evidence>
<keyword evidence="5" id="KW-0964">Secreted</keyword>
<reference evidence="10" key="1">
    <citation type="submission" date="2018-05" db="EMBL/GenBank/DDBJ databases">
        <title>Draft genome sequence of Stemphylium lycopersici strain CIDEFI 213.</title>
        <authorList>
            <person name="Medina R."/>
            <person name="Franco M.E.E."/>
            <person name="Lucentini C.G."/>
            <person name="Saparrat M.C.N."/>
            <person name="Balatti P.A."/>
        </authorList>
    </citation>
    <scope>NUCLEOTIDE SEQUENCE [LARGE SCALE GENOMIC DNA]</scope>
    <source>
        <strain evidence="10">CIDEFI 213</strain>
    </source>
</reference>
<accession>A0A364MVZ2</accession>
<dbReference type="GO" id="GO:0004784">
    <property type="term" value="F:superoxide dismutase activity"/>
    <property type="evidence" value="ECO:0007669"/>
    <property type="project" value="UniProtKB-EC"/>
</dbReference>
<dbReference type="Gene3D" id="2.60.40.200">
    <property type="entry name" value="Superoxide dismutase, copper/zinc binding domain"/>
    <property type="match status" value="1"/>
</dbReference>
<dbReference type="EMBL" id="QGDH01000138">
    <property type="protein sequence ID" value="RAR05183.1"/>
    <property type="molecule type" value="Genomic_DNA"/>
</dbReference>
<organism evidence="9 10">
    <name type="scientific">Stemphylium lycopersici</name>
    <name type="common">Tomato gray leaf spot disease fungus</name>
    <name type="synonym">Thyrospora lycopersici</name>
    <dbReference type="NCBI Taxonomy" id="183478"/>
    <lineage>
        <taxon>Eukaryota</taxon>
        <taxon>Fungi</taxon>
        <taxon>Dikarya</taxon>
        <taxon>Ascomycota</taxon>
        <taxon>Pezizomycotina</taxon>
        <taxon>Dothideomycetes</taxon>
        <taxon>Pleosporomycetidae</taxon>
        <taxon>Pleosporales</taxon>
        <taxon>Pleosporineae</taxon>
        <taxon>Pleosporaceae</taxon>
        <taxon>Stemphylium</taxon>
    </lineage>
</organism>
<evidence type="ECO:0000256" key="8">
    <source>
        <dbReference type="SAM" id="SignalP"/>
    </source>
</evidence>
<dbReference type="InterPro" id="IPR036423">
    <property type="entry name" value="SOD-like_Cu/Zn_dom_sf"/>
</dbReference>
<dbReference type="AlphaFoldDB" id="A0A364MVZ2"/>
<evidence type="ECO:0000313" key="9">
    <source>
        <dbReference type="EMBL" id="RAR05183.1"/>
    </source>
</evidence>
<comment type="subcellular location">
    <subcellularLocation>
        <location evidence="1">Cell envelope</location>
    </subcellularLocation>
    <subcellularLocation>
        <location evidence="2">Secreted</location>
    </subcellularLocation>
</comment>
<feature type="signal peptide" evidence="8">
    <location>
        <begin position="1"/>
        <end position="17"/>
    </location>
</feature>
<proteinExistence type="inferred from homology"/>
<keyword evidence="6" id="KW-0049">Antioxidant</keyword>
<name>A0A364MVZ2_STELY</name>
<dbReference type="SUPFAM" id="SSF49329">
    <property type="entry name" value="Cu,Zn superoxide dismutase-like"/>
    <property type="match status" value="1"/>
</dbReference>
<sequence>MRVSVISLLAAASAVSAQSSTAPVVTDNPVGAKYVATLPEKKGSSLTGSIEGTTGPDGKGVKFAVSFAGLPAEGGPFLYHLHAKPVPEDGNCTGTGAHLDPYMRGEDTPCDASMPETCQTGDLSGKYGKIPGQSFSEEYIDLYSATLPTDPAFFGSLSFVVHLANKTRIGCANFHMVADGEDEAPKSSGYPSMPSATASSGYAMPSGSPMYNSTTVVPSATAGMPMVPSSTSSTPAEFSGAAAQVVASAGVLFAAAAALVL</sequence>
<comment type="caution">
    <text evidence="9">The sequence shown here is derived from an EMBL/GenBank/DDBJ whole genome shotgun (WGS) entry which is preliminary data.</text>
</comment>
<evidence type="ECO:0000256" key="7">
    <source>
        <dbReference type="ARBA" id="ARBA00049204"/>
    </source>
</evidence>
<comment type="catalytic activity">
    <reaction evidence="7">
        <text>2 superoxide + 2 H(+) = H2O2 + O2</text>
        <dbReference type="Rhea" id="RHEA:20696"/>
        <dbReference type="ChEBI" id="CHEBI:15378"/>
        <dbReference type="ChEBI" id="CHEBI:15379"/>
        <dbReference type="ChEBI" id="CHEBI:16240"/>
        <dbReference type="ChEBI" id="CHEBI:18421"/>
        <dbReference type="EC" id="1.15.1.1"/>
    </reaction>
</comment>
<evidence type="ECO:0000256" key="1">
    <source>
        <dbReference type="ARBA" id="ARBA00004196"/>
    </source>
</evidence>